<evidence type="ECO:0000256" key="1">
    <source>
        <dbReference type="SAM" id="MobiDB-lite"/>
    </source>
</evidence>
<dbReference type="AlphaFoldDB" id="A0A177CHS3"/>
<sequence>MSAAGTPYTRLPVAVPQETVEATPLASPDDLVKTYLLHVTSELLAIQASTTSFGASSTDRYSPSLQVLHARLQDGHHSPFPGLENRSGNAFTRKGKAHRVAVPSPMVRPLGDFEDMYYAILATVKETHDSIILRLNNGFVDPNALLFPSSQHTIHFFQEWLAHQWTILNEPSLVRALDIAVREALVDGHLCQGLRSQVDSGQITHEQAETARAHLYQSDVFADMPGLSWVGNEHSAMINGRLNEKYRVVFQAEKQAHEKKIRMAKKRERIQKTAKIGPKACGRRGSGEYRRQQQQVMAEQAQQAADMLPTSMGKQSPRSEAEQAKQAHDIARQTPQVDHSDISLFQEEVEAWRLYTQQLMSSRRETQLRYHEDELRRKTPPAATEQALQALPDSLRSGAVSCTPQRQSHARTVTQPHAAHVQQDTSDAGHAGPERTFPGASPREKRKQRVTEYQAWLRESASDHARTRMMGQRRQTQAQASDVSDVSLQAFNGAEAPMDMDGDGGF</sequence>
<evidence type="ECO:0000313" key="2">
    <source>
        <dbReference type="EMBL" id="OAG06866.1"/>
    </source>
</evidence>
<dbReference type="Proteomes" id="UP000077069">
    <property type="component" value="Unassembled WGS sequence"/>
</dbReference>
<feature type="compositionally biased region" description="Polar residues" evidence="1">
    <location>
        <begin position="400"/>
        <end position="415"/>
    </location>
</feature>
<accession>A0A177CHS3</accession>
<proteinExistence type="predicted"/>
<keyword evidence="3" id="KW-1185">Reference proteome</keyword>
<feature type="compositionally biased region" description="Basic and acidic residues" evidence="1">
    <location>
        <begin position="317"/>
        <end position="331"/>
    </location>
</feature>
<feature type="compositionally biased region" description="Basic and acidic residues" evidence="1">
    <location>
        <begin position="364"/>
        <end position="377"/>
    </location>
</feature>
<feature type="compositionally biased region" description="Polar residues" evidence="1">
    <location>
        <begin position="481"/>
        <end position="490"/>
    </location>
</feature>
<dbReference type="InParanoid" id="A0A177CHS3"/>
<organism evidence="2 3">
    <name type="scientific">Paraphaeosphaeria sporulosa</name>
    <dbReference type="NCBI Taxonomy" id="1460663"/>
    <lineage>
        <taxon>Eukaryota</taxon>
        <taxon>Fungi</taxon>
        <taxon>Dikarya</taxon>
        <taxon>Ascomycota</taxon>
        <taxon>Pezizomycotina</taxon>
        <taxon>Dothideomycetes</taxon>
        <taxon>Pleosporomycetidae</taxon>
        <taxon>Pleosporales</taxon>
        <taxon>Massarineae</taxon>
        <taxon>Didymosphaeriaceae</taxon>
        <taxon>Paraphaeosphaeria</taxon>
    </lineage>
</organism>
<dbReference type="OrthoDB" id="5419508at2759"/>
<feature type="region of interest" description="Disordered" evidence="1">
    <location>
        <begin position="364"/>
        <end position="383"/>
    </location>
</feature>
<dbReference type="RefSeq" id="XP_018037231.1">
    <property type="nucleotide sequence ID" value="XM_018178197.1"/>
</dbReference>
<dbReference type="EMBL" id="KV441551">
    <property type="protein sequence ID" value="OAG06866.1"/>
    <property type="molecule type" value="Genomic_DNA"/>
</dbReference>
<evidence type="ECO:0000313" key="3">
    <source>
        <dbReference type="Proteomes" id="UP000077069"/>
    </source>
</evidence>
<reference evidence="2 3" key="1">
    <citation type="submission" date="2016-05" db="EMBL/GenBank/DDBJ databases">
        <title>Comparative analysis of secretome profiles of manganese(II)-oxidizing ascomycete fungi.</title>
        <authorList>
            <consortium name="DOE Joint Genome Institute"/>
            <person name="Zeiner C.A."/>
            <person name="Purvine S.O."/>
            <person name="Zink E.M."/>
            <person name="Wu S."/>
            <person name="Pasa-Tolic L."/>
            <person name="Chaput D.L."/>
            <person name="Haridas S."/>
            <person name="Grigoriev I.V."/>
            <person name="Santelli C.M."/>
            <person name="Hansel C.M."/>
        </authorList>
    </citation>
    <scope>NUCLEOTIDE SEQUENCE [LARGE SCALE GENOMIC DNA]</scope>
    <source>
        <strain evidence="2 3">AP3s5-JAC2a</strain>
    </source>
</reference>
<protein>
    <submittedName>
        <fullName evidence="2">Uncharacterized protein</fullName>
    </submittedName>
</protein>
<feature type="region of interest" description="Disordered" evidence="1">
    <location>
        <begin position="394"/>
        <end position="506"/>
    </location>
</feature>
<feature type="compositionally biased region" description="Low complexity" evidence="1">
    <location>
        <begin position="468"/>
        <end position="480"/>
    </location>
</feature>
<gene>
    <name evidence="2" type="ORF">CC84DRAFT_1163170</name>
</gene>
<feature type="region of interest" description="Disordered" evidence="1">
    <location>
        <begin position="308"/>
        <end position="337"/>
    </location>
</feature>
<dbReference type="GeneID" id="28761683"/>
<name>A0A177CHS3_9PLEO</name>